<dbReference type="InterPro" id="IPR027417">
    <property type="entry name" value="P-loop_NTPase"/>
</dbReference>
<evidence type="ECO:0000259" key="8">
    <source>
        <dbReference type="PROSITE" id="PS51902"/>
    </source>
</evidence>
<dbReference type="RefSeq" id="WP_113030347.1">
    <property type="nucleotide sequence ID" value="NZ_QMFB01000003.1"/>
</dbReference>
<dbReference type="PANTHER" id="PTHR48102:SF7">
    <property type="entry name" value="ATP-DEPENDENT CLP PROTEASE ATP-BINDING SUBUNIT CLPX-LIKE, MITOCHONDRIAL"/>
    <property type="match status" value="1"/>
</dbReference>
<dbReference type="PANTHER" id="PTHR48102">
    <property type="entry name" value="ATP-DEPENDENT CLP PROTEASE ATP-BINDING SUBUNIT CLPX-LIKE, MITOCHONDRIAL-RELATED"/>
    <property type="match status" value="1"/>
</dbReference>
<protein>
    <recommendedName>
        <fullName evidence="6">ATP-dependent Clp protease ATP-binding subunit ClpX</fullName>
    </recommendedName>
</protein>
<dbReference type="InterPro" id="IPR050052">
    <property type="entry name" value="ATP-dep_Clp_protease_ClpX"/>
</dbReference>
<organism evidence="9 10">
    <name type="scientific">Paenibacillus contaminans</name>
    <dbReference type="NCBI Taxonomy" id="450362"/>
    <lineage>
        <taxon>Bacteria</taxon>
        <taxon>Bacillati</taxon>
        <taxon>Bacillota</taxon>
        <taxon>Bacilli</taxon>
        <taxon>Bacillales</taxon>
        <taxon>Paenibacillaceae</taxon>
        <taxon>Paenibacillus</taxon>
    </lineage>
</organism>
<dbReference type="GO" id="GO:0051301">
    <property type="term" value="P:cell division"/>
    <property type="evidence" value="ECO:0007669"/>
    <property type="project" value="TreeGrafter"/>
</dbReference>
<dbReference type="HAMAP" id="MF_00175">
    <property type="entry name" value="ClpX"/>
    <property type="match status" value="1"/>
</dbReference>
<dbReference type="InterPro" id="IPR059188">
    <property type="entry name" value="Znf_CLPX-like"/>
</dbReference>
<dbReference type="Proteomes" id="UP000250369">
    <property type="component" value="Unassembled WGS sequence"/>
</dbReference>
<dbReference type="Pfam" id="PF06689">
    <property type="entry name" value="zf-C4_ClpX"/>
    <property type="match status" value="1"/>
</dbReference>
<accession>A0A329MVX9</accession>
<comment type="function">
    <text evidence="6">ATP-dependent specificity component of the Clp protease. It directs the protease to specific substrates. Can perform chaperone functions in the absence of ClpP.</text>
</comment>
<dbReference type="SUPFAM" id="SSF52540">
    <property type="entry name" value="P-loop containing nucleoside triphosphate hydrolases"/>
    <property type="match status" value="1"/>
</dbReference>
<dbReference type="GO" id="GO:0051603">
    <property type="term" value="P:proteolysis involved in protein catabolic process"/>
    <property type="evidence" value="ECO:0007669"/>
    <property type="project" value="TreeGrafter"/>
</dbReference>
<dbReference type="OrthoDB" id="9804062at2"/>
<keyword evidence="2 6" id="KW-0547">Nucleotide-binding</keyword>
<dbReference type="GO" id="GO:0140662">
    <property type="term" value="F:ATP-dependent protein folding chaperone"/>
    <property type="evidence" value="ECO:0007669"/>
    <property type="project" value="InterPro"/>
</dbReference>
<evidence type="ECO:0000256" key="4">
    <source>
        <dbReference type="ARBA" id="ARBA00022840"/>
    </source>
</evidence>
<dbReference type="PROSITE" id="PS51902">
    <property type="entry name" value="CLPX_ZB"/>
    <property type="match status" value="1"/>
</dbReference>
<evidence type="ECO:0000256" key="2">
    <source>
        <dbReference type="ARBA" id="ARBA00022741"/>
    </source>
</evidence>
<evidence type="ECO:0000313" key="9">
    <source>
        <dbReference type="EMBL" id="RAV22037.1"/>
    </source>
</evidence>
<dbReference type="EMBL" id="QMFB01000003">
    <property type="protein sequence ID" value="RAV22037.1"/>
    <property type="molecule type" value="Genomic_DNA"/>
</dbReference>
<comment type="caution">
    <text evidence="9">The sequence shown here is derived from an EMBL/GenBank/DDBJ whole genome shotgun (WGS) entry which is preliminary data.</text>
</comment>
<dbReference type="Gene3D" id="6.20.220.10">
    <property type="entry name" value="ClpX chaperone, C4-type zinc finger domain"/>
    <property type="match status" value="1"/>
</dbReference>
<dbReference type="GO" id="GO:0009376">
    <property type="term" value="C:HslUV protease complex"/>
    <property type="evidence" value="ECO:0007669"/>
    <property type="project" value="TreeGrafter"/>
</dbReference>
<gene>
    <name evidence="6" type="primary">clpX</name>
    <name evidence="9" type="ORF">DQG23_08350</name>
</gene>
<dbReference type="Gene3D" id="3.40.50.300">
    <property type="entry name" value="P-loop containing nucleotide triphosphate hydrolases"/>
    <property type="match status" value="1"/>
</dbReference>
<dbReference type="GO" id="GO:0005524">
    <property type="term" value="F:ATP binding"/>
    <property type="evidence" value="ECO:0007669"/>
    <property type="project" value="UniProtKB-UniRule"/>
</dbReference>
<comment type="subunit">
    <text evidence="6">Component of the ClpX-ClpP complex. Forms a hexameric ring that, in the presence of ATP, binds to fourteen ClpP subunits assembled into a disk-like structure with a central cavity, resembling the structure of eukaryotic proteasomes.</text>
</comment>
<proteinExistence type="inferred from homology"/>
<dbReference type="Pfam" id="PF10431">
    <property type="entry name" value="ClpB_D2-small"/>
    <property type="match status" value="1"/>
</dbReference>
<dbReference type="FunFam" id="1.10.8.60:FF:000002">
    <property type="entry name" value="ATP-dependent Clp protease ATP-binding subunit ClpX"/>
    <property type="match status" value="1"/>
</dbReference>
<keyword evidence="4 6" id="KW-0067">ATP-binding</keyword>
<keyword evidence="1 6" id="KW-0479">Metal-binding</keyword>
<evidence type="ECO:0000313" key="10">
    <source>
        <dbReference type="Proteomes" id="UP000250369"/>
    </source>
</evidence>
<dbReference type="SUPFAM" id="SSF57716">
    <property type="entry name" value="Glucocorticoid receptor-like (DNA-binding domain)"/>
    <property type="match status" value="1"/>
</dbReference>
<keyword evidence="3 6" id="KW-0862">Zinc</keyword>
<dbReference type="InterPro" id="IPR010603">
    <property type="entry name" value="Znf_CppX_C4"/>
</dbReference>
<dbReference type="GO" id="GO:0051082">
    <property type="term" value="F:unfolded protein binding"/>
    <property type="evidence" value="ECO:0007669"/>
    <property type="project" value="UniProtKB-UniRule"/>
</dbReference>
<dbReference type="SMART" id="SM00382">
    <property type="entry name" value="AAA"/>
    <property type="match status" value="1"/>
</dbReference>
<keyword evidence="9" id="KW-0378">Hydrolase</keyword>
<dbReference type="Gene3D" id="1.10.8.60">
    <property type="match status" value="1"/>
</dbReference>
<keyword evidence="9" id="KW-0645">Protease</keyword>
<dbReference type="InterPro" id="IPR004487">
    <property type="entry name" value="Clp_protease_ATP-bd_su_ClpX"/>
</dbReference>
<feature type="domain" description="ClpX-type ZB" evidence="8">
    <location>
        <begin position="1"/>
        <end position="54"/>
    </location>
</feature>
<dbReference type="FunFam" id="3.40.50.300:FF:000005">
    <property type="entry name" value="ATP-dependent Clp protease ATP-binding subunit ClpX"/>
    <property type="match status" value="1"/>
</dbReference>
<evidence type="ECO:0000256" key="3">
    <source>
        <dbReference type="ARBA" id="ARBA00022833"/>
    </source>
</evidence>
<feature type="binding site" evidence="6 7">
    <location>
        <position position="16"/>
    </location>
    <ligand>
        <name>Zn(2+)</name>
        <dbReference type="ChEBI" id="CHEBI:29105"/>
    </ligand>
</feature>
<dbReference type="Pfam" id="PF07724">
    <property type="entry name" value="AAA_2"/>
    <property type="match status" value="1"/>
</dbReference>
<feature type="binding site" evidence="6">
    <location>
        <begin position="117"/>
        <end position="124"/>
    </location>
    <ligand>
        <name>ATP</name>
        <dbReference type="ChEBI" id="CHEBI:30616"/>
    </ligand>
</feature>
<evidence type="ECO:0000256" key="7">
    <source>
        <dbReference type="PROSITE-ProRule" id="PRU01250"/>
    </source>
</evidence>
<dbReference type="GO" id="GO:0016887">
    <property type="term" value="F:ATP hydrolysis activity"/>
    <property type="evidence" value="ECO:0007669"/>
    <property type="project" value="InterPro"/>
</dbReference>
<dbReference type="CDD" id="cd19497">
    <property type="entry name" value="RecA-like_ClpX"/>
    <property type="match status" value="1"/>
</dbReference>
<dbReference type="InterPro" id="IPR003593">
    <property type="entry name" value="AAA+_ATPase"/>
</dbReference>
<dbReference type="InterPro" id="IPR003959">
    <property type="entry name" value="ATPase_AAA_core"/>
</dbReference>
<dbReference type="NCBIfam" id="TIGR00382">
    <property type="entry name" value="clpX"/>
    <property type="match status" value="1"/>
</dbReference>
<reference evidence="9 10" key="1">
    <citation type="journal article" date="2009" name="Int. J. Syst. Evol. Microbiol.">
        <title>Paenibacillus contaminans sp. nov., isolated from a contaminated laboratory plate.</title>
        <authorList>
            <person name="Chou J.H."/>
            <person name="Lee J.H."/>
            <person name="Lin M.C."/>
            <person name="Chang P.S."/>
            <person name="Arun A.B."/>
            <person name="Young C.C."/>
            <person name="Chen W.M."/>
        </authorList>
    </citation>
    <scope>NUCLEOTIDE SEQUENCE [LARGE SCALE GENOMIC DNA]</scope>
    <source>
        <strain evidence="9 10">CKOBP-6</strain>
    </source>
</reference>
<feature type="binding site" evidence="6 7">
    <location>
        <position position="13"/>
    </location>
    <ligand>
        <name>Zn(2+)</name>
        <dbReference type="ChEBI" id="CHEBI:29105"/>
    </ligand>
</feature>
<keyword evidence="5 6" id="KW-0143">Chaperone</keyword>
<dbReference type="AlphaFoldDB" id="A0A329MVX9"/>
<comment type="similarity">
    <text evidence="6 7">Belongs to the ClpX chaperone family.</text>
</comment>
<dbReference type="InterPro" id="IPR046425">
    <property type="entry name" value="ClpX_bact"/>
</dbReference>
<name>A0A329MVX9_9BACL</name>
<dbReference type="GO" id="GO:0008270">
    <property type="term" value="F:zinc ion binding"/>
    <property type="evidence" value="ECO:0007669"/>
    <property type="project" value="UniProtKB-UniRule"/>
</dbReference>
<evidence type="ECO:0000256" key="1">
    <source>
        <dbReference type="ARBA" id="ARBA00022723"/>
    </source>
</evidence>
<dbReference type="InterPro" id="IPR038366">
    <property type="entry name" value="Znf_CppX_C4_sf"/>
</dbReference>
<feature type="binding site" evidence="6 7">
    <location>
        <position position="38"/>
    </location>
    <ligand>
        <name>Zn(2+)</name>
        <dbReference type="ChEBI" id="CHEBI:29105"/>
    </ligand>
</feature>
<sequence length="424" mass="46721">MFKFNDEKGQLKCSFCGKSQDQVRKLVAGPGVYICDECIELCTEIVEEELGHDEELDLKDVPKPKDIRVILDQYVIGQDQAKKSLSVAVYNHYKRINSQSKLEDVELQKSNILLLGPTGSGKTLLAQTLAKILNVPFAIADATSLTEAGYVGEDVENILLKLIQAADYDVEKAERGIIYIDEIDKVARKSENPSITRDVSGEGVQQALLKILEGTVASVPPQGGRKHPHQEFIQIDTTNILFIVGGAFDGLESIIKRRIGKKVIGFGTDGMKADLKPGEYLSMVLPEDLLKFGLIPEFVGRLPVISTLEPLDEAALVRILSEPKNALVKQYQKMLEMDNVKLEFQNDALEAIAKEAIKRNTGARGLRAIIEAVMLDVMFEVPSRTDVSSCLVTEEVIQQKVAPELITKEGKEAAGKSKKKEESA</sequence>
<evidence type="ECO:0000256" key="6">
    <source>
        <dbReference type="HAMAP-Rule" id="MF_00175"/>
    </source>
</evidence>
<dbReference type="SMART" id="SM01086">
    <property type="entry name" value="ClpB_D2-small"/>
    <property type="match status" value="1"/>
</dbReference>
<evidence type="ECO:0000256" key="5">
    <source>
        <dbReference type="ARBA" id="ARBA00023186"/>
    </source>
</evidence>
<dbReference type="InterPro" id="IPR019489">
    <property type="entry name" value="Clp_ATPase_C"/>
</dbReference>
<keyword evidence="10" id="KW-1185">Reference proteome</keyword>
<feature type="binding site" evidence="6 7">
    <location>
        <position position="35"/>
    </location>
    <ligand>
        <name>Zn(2+)</name>
        <dbReference type="ChEBI" id="CHEBI:29105"/>
    </ligand>
</feature>
<dbReference type="GO" id="GO:0046983">
    <property type="term" value="F:protein dimerization activity"/>
    <property type="evidence" value="ECO:0007669"/>
    <property type="project" value="UniProtKB-UniRule"/>
</dbReference>
<dbReference type="NCBIfam" id="NF003745">
    <property type="entry name" value="PRK05342.1"/>
    <property type="match status" value="1"/>
</dbReference>
<dbReference type="SMART" id="SM00994">
    <property type="entry name" value="zf-C4_ClpX"/>
    <property type="match status" value="1"/>
</dbReference>
<dbReference type="GO" id="GO:0008233">
    <property type="term" value="F:peptidase activity"/>
    <property type="evidence" value="ECO:0007669"/>
    <property type="project" value="UniProtKB-KW"/>
</dbReference>